<accession>Q69580</accession>
<name>Q69580_9BETA</name>
<feature type="compositionally biased region" description="Pro residues" evidence="1">
    <location>
        <begin position="7"/>
        <end position="19"/>
    </location>
</feature>
<protein>
    <submittedName>
        <fullName evidence="2">Uncharacterized protein</fullName>
    </submittedName>
</protein>
<evidence type="ECO:0000256" key="1">
    <source>
        <dbReference type="SAM" id="MobiDB-lite"/>
    </source>
</evidence>
<feature type="region of interest" description="Disordered" evidence="1">
    <location>
        <begin position="1"/>
        <end position="36"/>
    </location>
</feature>
<proteinExistence type="predicted"/>
<evidence type="ECO:0000313" key="2">
    <source>
        <dbReference type="EMBL" id="CAA52026.1"/>
    </source>
</evidence>
<organism evidence="2">
    <name type="scientific">Human betaherpesvirus 6A</name>
    <dbReference type="NCBI Taxonomy" id="32603"/>
    <lineage>
        <taxon>Viruses</taxon>
        <taxon>Duplodnaviria</taxon>
        <taxon>Heunggongvirae</taxon>
        <taxon>Peploviricota</taxon>
        <taxon>Herviviricetes</taxon>
        <taxon>Herpesvirales</taxon>
        <taxon>Orthoherpesviridae</taxon>
        <taxon>Betaherpesvirinae</taxon>
        <taxon>Roseolovirus</taxon>
        <taxon>Roseolovirus humanbeta6a</taxon>
    </lineage>
</organism>
<dbReference type="EMBL" id="X73675">
    <property type="protein sequence ID" value="CAA52026.1"/>
    <property type="molecule type" value="Genomic_DNA"/>
</dbReference>
<reference evidence="2" key="1">
    <citation type="submission" date="1993-06" db="EMBL/GenBank/DDBJ databases">
        <authorList>
            <person name="Thompson J.T."/>
        </authorList>
    </citation>
    <scope>NUCLEOTIDE SEQUENCE</scope>
</reference>
<dbReference type="PIR" id="S43069">
    <property type="entry name" value="S43069"/>
</dbReference>
<reference evidence="2" key="2">
    <citation type="journal article" date="1994" name="Oncogene">
        <title>A transforming fragment within the direct repeat region of human herpesvirus type 6 that transactivates HIV-1.</title>
        <authorList>
            <person name="Thompson J."/>
            <person name="Choudhury S."/>
            <person name="Kashanchi F."/>
            <person name="Doniger J."/>
            <person name="Berneman Z."/>
            <person name="Frenkel N."/>
            <person name="Rosenthal L.J."/>
        </authorList>
    </citation>
    <scope>NUCLEOTIDE SEQUENCE</scope>
</reference>
<sequence length="106" mass="11087">MARSPERPPPAPVRGPPPGTVARVRRSLSREGDAEAVASDTYDCGKRTNAGATRGGDRLGGLDFGGTSVSVLARYRQDLSSGKLVFHLMEDGTAGHERTLDVLGPG</sequence>